<dbReference type="RefSeq" id="WP_192462173.1">
    <property type="nucleotide sequence ID" value="NZ_JACYFJ010000003.1"/>
</dbReference>
<evidence type="ECO:0000259" key="6">
    <source>
        <dbReference type="Pfam" id="PF08281"/>
    </source>
</evidence>
<dbReference type="InterPro" id="IPR013325">
    <property type="entry name" value="RNA_pol_sigma_r2"/>
</dbReference>
<dbReference type="CDD" id="cd06171">
    <property type="entry name" value="Sigma70_r4"/>
    <property type="match status" value="1"/>
</dbReference>
<sequence>MEDDPMALTRKLKSGRIEAYEFLMDTYYQRLCAYAFTLCHDHCESEDIVQNVFTRLWIKRKNIKHDLSIKSLLYKSVYNEFVNVYRKGKHVTRLELKYLETLDTYVDIEPENLEKLVKKVYLVIDKLPPRCKEVFLLNKKEGLTHVEISDYLGISIKTVEWHISKAFKQLQEKFNSKTETLLFLLFGRSRQC</sequence>
<comment type="caution">
    <text evidence="7">The sequence shown here is derived from an EMBL/GenBank/DDBJ whole genome shotgun (WGS) entry which is preliminary data.</text>
</comment>
<dbReference type="InterPro" id="IPR014284">
    <property type="entry name" value="RNA_pol_sigma-70_dom"/>
</dbReference>
<dbReference type="SUPFAM" id="SSF88946">
    <property type="entry name" value="Sigma2 domain of RNA polymerase sigma factors"/>
    <property type="match status" value="1"/>
</dbReference>
<feature type="domain" description="RNA polymerase sigma factor 70 region 4 type 2" evidence="6">
    <location>
        <begin position="120"/>
        <end position="170"/>
    </location>
</feature>
<evidence type="ECO:0000259" key="5">
    <source>
        <dbReference type="Pfam" id="PF04542"/>
    </source>
</evidence>
<keyword evidence="8" id="KW-1185">Reference proteome</keyword>
<evidence type="ECO:0000313" key="7">
    <source>
        <dbReference type="EMBL" id="MFC4094914.1"/>
    </source>
</evidence>
<keyword evidence="3" id="KW-0731">Sigma factor</keyword>
<dbReference type="InterPro" id="IPR014327">
    <property type="entry name" value="RNA_pol_sigma70_bacteroid"/>
</dbReference>
<dbReference type="Gene3D" id="1.10.1740.10">
    <property type="match status" value="1"/>
</dbReference>
<dbReference type="InterPro" id="IPR039425">
    <property type="entry name" value="RNA_pol_sigma-70-like"/>
</dbReference>
<feature type="domain" description="RNA polymerase sigma-70 region 2" evidence="5">
    <location>
        <begin position="23"/>
        <end position="89"/>
    </location>
</feature>
<organism evidence="7 8">
    <name type="scientific">Euzebyella saccharophila</name>
    <dbReference type="NCBI Taxonomy" id="679664"/>
    <lineage>
        <taxon>Bacteria</taxon>
        <taxon>Pseudomonadati</taxon>
        <taxon>Bacteroidota</taxon>
        <taxon>Flavobacteriia</taxon>
        <taxon>Flavobacteriales</taxon>
        <taxon>Flavobacteriaceae</taxon>
        <taxon>Euzebyella</taxon>
    </lineage>
</organism>
<evidence type="ECO:0000256" key="2">
    <source>
        <dbReference type="ARBA" id="ARBA00023015"/>
    </source>
</evidence>
<evidence type="ECO:0000256" key="3">
    <source>
        <dbReference type="ARBA" id="ARBA00023082"/>
    </source>
</evidence>
<dbReference type="InterPro" id="IPR036388">
    <property type="entry name" value="WH-like_DNA-bd_sf"/>
</dbReference>
<dbReference type="NCBIfam" id="TIGR02937">
    <property type="entry name" value="sigma70-ECF"/>
    <property type="match status" value="1"/>
</dbReference>
<keyword evidence="2" id="KW-0805">Transcription regulation</keyword>
<dbReference type="Pfam" id="PF08281">
    <property type="entry name" value="Sigma70_r4_2"/>
    <property type="match status" value="1"/>
</dbReference>
<name>A0ABV8JK45_9FLAO</name>
<evidence type="ECO:0000256" key="1">
    <source>
        <dbReference type="ARBA" id="ARBA00010641"/>
    </source>
</evidence>
<protein>
    <submittedName>
        <fullName evidence="7">RNA polymerase sigma factor</fullName>
    </submittedName>
</protein>
<dbReference type="PANTHER" id="PTHR43133:SF46">
    <property type="entry name" value="RNA POLYMERASE SIGMA-70 FACTOR ECF SUBFAMILY"/>
    <property type="match status" value="1"/>
</dbReference>
<dbReference type="SUPFAM" id="SSF88659">
    <property type="entry name" value="Sigma3 and sigma4 domains of RNA polymerase sigma factors"/>
    <property type="match status" value="1"/>
</dbReference>
<dbReference type="PANTHER" id="PTHR43133">
    <property type="entry name" value="RNA POLYMERASE ECF-TYPE SIGMA FACTO"/>
    <property type="match status" value="1"/>
</dbReference>
<dbReference type="Gene3D" id="1.10.10.10">
    <property type="entry name" value="Winged helix-like DNA-binding domain superfamily/Winged helix DNA-binding domain"/>
    <property type="match status" value="1"/>
</dbReference>
<proteinExistence type="inferred from homology"/>
<dbReference type="InterPro" id="IPR013249">
    <property type="entry name" value="RNA_pol_sigma70_r4_t2"/>
</dbReference>
<keyword evidence="4" id="KW-0804">Transcription</keyword>
<dbReference type="InterPro" id="IPR013324">
    <property type="entry name" value="RNA_pol_sigma_r3/r4-like"/>
</dbReference>
<dbReference type="Pfam" id="PF04542">
    <property type="entry name" value="Sigma70_r2"/>
    <property type="match status" value="1"/>
</dbReference>
<reference evidence="8" key="1">
    <citation type="journal article" date="2019" name="Int. J. Syst. Evol. Microbiol.">
        <title>The Global Catalogue of Microorganisms (GCM) 10K type strain sequencing project: providing services to taxonomists for standard genome sequencing and annotation.</title>
        <authorList>
            <consortium name="The Broad Institute Genomics Platform"/>
            <consortium name="The Broad Institute Genome Sequencing Center for Infectious Disease"/>
            <person name="Wu L."/>
            <person name="Ma J."/>
        </authorList>
    </citation>
    <scope>NUCLEOTIDE SEQUENCE [LARGE SCALE GENOMIC DNA]</scope>
    <source>
        <strain evidence="8">CECT 7477</strain>
    </source>
</reference>
<dbReference type="InterPro" id="IPR007627">
    <property type="entry name" value="RNA_pol_sigma70_r2"/>
</dbReference>
<dbReference type="Proteomes" id="UP001595814">
    <property type="component" value="Unassembled WGS sequence"/>
</dbReference>
<dbReference type="NCBIfam" id="TIGR02985">
    <property type="entry name" value="Sig70_bacteroi1"/>
    <property type="match status" value="1"/>
</dbReference>
<gene>
    <name evidence="7" type="ORF">ACFOUT_03455</name>
</gene>
<accession>A0ABV8JK45</accession>
<evidence type="ECO:0000256" key="4">
    <source>
        <dbReference type="ARBA" id="ARBA00023163"/>
    </source>
</evidence>
<evidence type="ECO:0000313" key="8">
    <source>
        <dbReference type="Proteomes" id="UP001595814"/>
    </source>
</evidence>
<dbReference type="EMBL" id="JBHSAW010000003">
    <property type="protein sequence ID" value="MFC4094914.1"/>
    <property type="molecule type" value="Genomic_DNA"/>
</dbReference>
<comment type="similarity">
    <text evidence="1">Belongs to the sigma-70 factor family. ECF subfamily.</text>
</comment>